<accession>A0A517P9L6</accession>
<evidence type="ECO:0008006" key="5">
    <source>
        <dbReference type="Google" id="ProtNLM"/>
    </source>
</evidence>
<dbReference type="Proteomes" id="UP000318741">
    <property type="component" value="Chromosome"/>
</dbReference>
<sequence precursor="true">MSCRLLVLKTPSAAFAAVLWLTAAGCGGGQPSSLEGTVFVDGAPARAGISMSFTPVGPGSPSYATTDGQGRYEAMFTFREAGVGTGPHRVALMPGGTGDGPMPVLGPDGQPVPGSQSVGPPKFPRSYYEEIQVIEIQPGGNEIDIQLETAD</sequence>
<dbReference type="EMBL" id="CP036265">
    <property type="protein sequence ID" value="QDT16062.1"/>
    <property type="molecule type" value="Genomic_DNA"/>
</dbReference>
<dbReference type="KEGG" id="acaf:CA12_21600"/>
<dbReference type="OrthoDB" id="291697at2"/>
<protein>
    <recommendedName>
        <fullName evidence="5">Carboxypeptidase regulatory-like domain-containing protein</fullName>
    </recommendedName>
</protein>
<feature type="region of interest" description="Disordered" evidence="1">
    <location>
        <begin position="93"/>
        <end position="119"/>
    </location>
</feature>
<proteinExistence type="predicted"/>
<dbReference type="RefSeq" id="WP_145358938.1">
    <property type="nucleotide sequence ID" value="NZ_CP036265.1"/>
</dbReference>
<evidence type="ECO:0000256" key="1">
    <source>
        <dbReference type="SAM" id="MobiDB-lite"/>
    </source>
</evidence>
<name>A0A517P9L6_9PLAN</name>
<dbReference type="PROSITE" id="PS51257">
    <property type="entry name" value="PROKAR_LIPOPROTEIN"/>
    <property type="match status" value="1"/>
</dbReference>
<feature type="signal peptide" evidence="2">
    <location>
        <begin position="1"/>
        <end position="16"/>
    </location>
</feature>
<keyword evidence="2" id="KW-0732">Signal</keyword>
<reference evidence="3 4" key="1">
    <citation type="submission" date="2019-02" db="EMBL/GenBank/DDBJ databases">
        <title>Deep-cultivation of Planctomycetes and their phenomic and genomic characterization uncovers novel biology.</title>
        <authorList>
            <person name="Wiegand S."/>
            <person name="Jogler M."/>
            <person name="Boedeker C."/>
            <person name="Pinto D."/>
            <person name="Vollmers J."/>
            <person name="Rivas-Marin E."/>
            <person name="Kohn T."/>
            <person name="Peeters S.H."/>
            <person name="Heuer A."/>
            <person name="Rast P."/>
            <person name="Oberbeckmann S."/>
            <person name="Bunk B."/>
            <person name="Jeske O."/>
            <person name="Meyerdierks A."/>
            <person name="Storesund J.E."/>
            <person name="Kallscheuer N."/>
            <person name="Luecker S."/>
            <person name="Lage O.M."/>
            <person name="Pohl T."/>
            <person name="Merkel B.J."/>
            <person name="Hornburger P."/>
            <person name="Mueller R.-W."/>
            <person name="Bruemmer F."/>
            <person name="Labrenz M."/>
            <person name="Spormann A.M."/>
            <person name="Op den Camp H."/>
            <person name="Overmann J."/>
            <person name="Amann R."/>
            <person name="Jetten M.S.M."/>
            <person name="Mascher T."/>
            <person name="Medema M.H."/>
            <person name="Devos D.P."/>
            <person name="Kaster A.-K."/>
            <person name="Ovreas L."/>
            <person name="Rohde M."/>
            <person name="Galperin M.Y."/>
            <person name="Jogler C."/>
        </authorList>
    </citation>
    <scope>NUCLEOTIDE SEQUENCE [LARGE SCALE GENOMIC DNA]</scope>
    <source>
        <strain evidence="3 4">CA12</strain>
    </source>
</reference>
<feature type="chain" id="PRO_5021841441" description="Carboxypeptidase regulatory-like domain-containing protein" evidence="2">
    <location>
        <begin position="17"/>
        <end position="151"/>
    </location>
</feature>
<gene>
    <name evidence="3" type="ORF">CA12_21600</name>
</gene>
<evidence type="ECO:0000256" key="2">
    <source>
        <dbReference type="SAM" id="SignalP"/>
    </source>
</evidence>
<organism evidence="3 4">
    <name type="scientific">Alienimonas californiensis</name>
    <dbReference type="NCBI Taxonomy" id="2527989"/>
    <lineage>
        <taxon>Bacteria</taxon>
        <taxon>Pseudomonadati</taxon>
        <taxon>Planctomycetota</taxon>
        <taxon>Planctomycetia</taxon>
        <taxon>Planctomycetales</taxon>
        <taxon>Planctomycetaceae</taxon>
        <taxon>Alienimonas</taxon>
    </lineage>
</organism>
<keyword evidence="4" id="KW-1185">Reference proteome</keyword>
<evidence type="ECO:0000313" key="4">
    <source>
        <dbReference type="Proteomes" id="UP000318741"/>
    </source>
</evidence>
<evidence type="ECO:0000313" key="3">
    <source>
        <dbReference type="EMBL" id="QDT16062.1"/>
    </source>
</evidence>
<dbReference type="AlphaFoldDB" id="A0A517P9L6"/>